<evidence type="ECO:0000256" key="1">
    <source>
        <dbReference type="SAM" id="MobiDB-lite"/>
    </source>
</evidence>
<keyword evidence="3" id="KW-1185">Reference proteome</keyword>
<feature type="region of interest" description="Disordered" evidence="1">
    <location>
        <begin position="624"/>
        <end position="818"/>
    </location>
</feature>
<dbReference type="Proteomes" id="UP000664132">
    <property type="component" value="Unassembled WGS sequence"/>
</dbReference>
<feature type="compositionally biased region" description="Acidic residues" evidence="1">
    <location>
        <begin position="730"/>
        <end position="745"/>
    </location>
</feature>
<evidence type="ECO:0000313" key="3">
    <source>
        <dbReference type="Proteomes" id="UP000664132"/>
    </source>
</evidence>
<sequence>MAKLQELIQKGKLQGPAARNLVRDIPLTSVTDAHSEIRTRHLTDGQTHRYTVLTFTLDGSELLATDQADIEPYCKDAATPTTPPPQSRSSQRNLSAEVFDKKLAAFKKGLEKKANNALEKQLIEHNTAHDKRVQKSYQNYEKLVKKSLTSVRTHGTDLEHGHVNLNVPDKLAAKILANSPKVFAEYQKACEESLKEYRADLKRQYRQHLNDIELECRNCIKANAGSSLKIGVLNGLTNTITRATSFVAPLPIIDKSVSNRFTEDMLAAEVEESFAEFRELASKPVEEGGLGFAREDIELEPLFEDTTEPDHGEGFSMMEAPATSLPMYKETSRRSKWQASPALSIIDRNNVARAGQSAATHVFGTPAFRTGGVQGGGAATSGGNFDSQFTAINRPYTSPYPALTPNHPGPALIPSSNWYSSTDKSLLRPPSSTTNANLGTQDSEVGYRSRIITIKGATKEQIPSYPSYPMLEPKANVTSNTLPRAGVFKHPTVTQPAPRRVAPTLVAPIRQFEGDLNNEDDEVPRIRWPPSPVIQSNSIPAPRRSGSTIEYSNPFVDTGLYDADYEEEDDKDYVPPPAVPDWHRPQQQSSQTPRNRSTHSQSARFDPNTYVDESLYDEDYVPPSVLATPQQSQPSQYFKTEPQDIQPRHRMTSLRSYSPPTPQSPFLNDTQNLNLERGSVDQPDYEQYDNSELPSYQDFDEEEVGTSRYLAGASAYGTGRGDAISFSSDNNDEDGDADEEDEDDYNPERAFEDGNAYRDNGVPYGPNSTYQAPRFEFGAHIDPHASERDVRPLFTSSRSQDQSQQANLKRKRERSPWPDYDAISAYAGSENSWDAGGQRVDFQQRFRGKTVAQVMKMLKVGEMKRQKDVEGGDGAGGEERAAKRVRQGASVES</sequence>
<feature type="compositionally biased region" description="Polar residues" evidence="1">
    <location>
        <begin position="627"/>
        <end position="638"/>
    </location>
</feature>
<feature type="compositionally biased region" description="Polar residues" evidence="1">
    <location>
        <begin position="585"/>
        <end position="603"/>
    </location>
</feature>
<gene>
    <name evidence="2" type="ORF">IFR04_014183</name>
</gene>
<organism evidence="2 3">
    <name type="scientific">Cadophora malorum</name>
    <dbReference type="NCBI Taxonomy" id="108018"/>
    <lineage>
        <taxon>Eukaryota</taxon>
        <taxon>Fungi</taxon>
        <taxon>Dikarya</taxon>
        <taxon>Ascomycota</taxon>
        <taxon>Pezizomycotina</taxon>
        <taxon>Leotiomycetes</taxon>
        <taxon>Helotiales</taxon>
        <taxon>Ploettnerulaceae</taxon>
        <taxon>Cadophora</taxon>
    </lineage>
</organism>
<comment type="caution">
    <text evidence="2">The sequence shown here is derived from an EMBL/GenBank/DDBJ whole genome shotgun (WGS) entry which is preliminary data.</text>
</comment>
<feature type="region of interest" description="Disordered" evidence="1">
    <location>
        <begin position="567"/>
        <end position="609"/>
    </location>
</feature>
<dbReference type="AlphaFoldDB" id="A0A8H7T165"/>
<name>A0A8H7T165_9HELO</name>
<feature type="compositionally biased region" description="Basic and acidic residues" evidence="1">
    <location>
        <begin position="746"/>
        <end position="756"/>
    </location>
</feature>
<evidence type="ECO:0000313" key="2">
    <source>
        <dbReference type="EMBL" id="KAG4412680.1"/>
    </source>
</evidence>
<feature type="compositionally biased region" description="Polar residues" evidence="1">
    <location>
        <begin position="653"/>
        <end position="674"/>
    </location>
</feature>
<feature type="compositionally biased region" description="Basic and acidic residues" evidence="1">
    <location>
        <begin position="777"/>
        <end position="791"/>
    </location>
</feature>
<feature type="compositionally biased region" description="Polar residues" evidence="1">
    <location>
        <begin position="533"/>
        <end position="551"/>
    </location>
</feature>
<reference evidence="2" key="1">
    <citation type="submission" date="2021-02" db="EMBL/GenBank/DDBJ databases">
        <title>Genome sequence Cadophora malorum strain M34.</title>
        <authorList>
            <person name="Stefanovic E."/>
            <person name="Vu D."/>
            <person name="Scully C."/>
            <person name="Dijksterhuis J."/>
            <person name="Roader J."/>
            <person name="Houbraken J."/>
        </authorList>
    </citation>
    <scope>NUCLEOTIDE SEQUENCE</scope>
    <source>
        <strain evidence="2">M34</strain>
    </source>
</reference>
<feature type="compositionally biased region" description="Polar residues" evidence="1">
    <location>
        <begin position="794"/>
        <end position="807"/>
    </location>
</feature>
<dbReference type="OrthoDB" id="3560017at2759"/>
<accession>A0A8H7T165</accession>
<feature type="region of interest" description="Disordered" evidence="1">
    <location>
        <begin position="864"/>
        <end position="893"/>
    </location>
</feature>
<feature type="region of interest" description="Disordered" evidence="1">
    <location>
        <begin position="516"/>
        <end position="555"/>
    </location>
</feature>
<dbReference type="EMBL" id="JAFJYH010000361">
    <property type="protein sequence ID" value="KAG4412680.1"/>
    <property type="molecule type" value="Genomic_DNA"/>
</dbReference>
<protein>
    <submittedName>
        <fullName evidence="2">Uncharacterized protein</fullName>
    </submittedName>
</protein>
<proteinExistence type="predicted"/>